<evidence type="ECO:0000313" key="2">
    <source>
        <dbReference type="EMBL" id="SUZ80164.1"/>
    </source>
</evidence>
<sequence>MFNNEDGSSDTWLNSQGWFDNSILVNPLYDSIVYYGGIETYKATLLPGDGVSFNGASTVVSEDNTGSFLNLVNIWGGKSLGTGDEWVNAADNPDLVDVEVRFGPGRSQKAYRFSVPDGSTSGVPHANYTYEDTVTVPFEVWDILADPPIQLTVSFRDNKNDGVFNIVEDFGESREYIFTQITPYDPTMSQTEISKNGGQLYKSLYLIWPYLVENGTWDDTNLPESSVKIESKEFIYKAKEKTYTHITDGYNDIDSKNDNVHVDHHFLGAIVDDTANFRILHGGDGGVAVSISSPDPGINDGEFTASLSGYNTTQTYGADKVHGFDQYFEGAQDNGSWLSDRSEVASSSSNYIFKIGGDGFEVITHFTDSDKMMGGAQGNWFWRTLDGGASWIYTAGSFVGSGPFISRLSTSYQDPEVVYAVTSSGAMKTSNFGESWELKSIGGTWGGSFWSGTDIEVSLANPRFVWAGGQMGNGGEIFLSKDWGETFDPVPGFANMGVITGLYSHPTEDSTAYVLFGMSGAAKVIETKDLGQTWKDLTGFHLNVSGKSSKGFPDVAVYSFLVMPHNTDIMWAGTDIGLVESTDGAESWHIVNSNFSNASTWDMKVKDQGQIVLATHGRGIWTATLDDLKDFVPNPATLPPVLNTVHQVDVDDKYLLKSNVFIKSIYDSLLINADGIVRGTFYDATEILDKDYEFEVPEKGDYIIQAFGYKDGAEYPSNQLEITVNPILEAKTSFVTTFSDLVGDEFSLDRFRIGTQSGFEGRLLNSDHPYEDGVSQGYDDGYSLTATLNIPIIITDFRPSIKFKEVVIVEPGDGSSYPAPRFYDYVIVEASKDGINWLKLIDGYDSDKCIPVEGDNCATWLQAYNTGASGNKDMFKSREIDFDATGYFQEGDTVKVRFRLYSDDLTVAWGWGIDDLYIQAEQPVVQGIEFTKLEKNISIFPNPTNGIFSVEFSDTWKGDVECKIIDIFGREILSKELNNNLGSSSHEIDISTKNDGVFIVQLVQDDRKTMKKIIKE</sequence>
<evidence type="ECO:0000259" key="1">
    <source>
        <dbReference type="Pfam" id="PF18962"/>
    </source>
</evidence>
<dbReference type="Pfam" id="PF18962">
    <property type="entry name" value="Por_Secre_tail"/>
    <property type="match status" value="1"/>
</dbReference>
<name>A0A381QMJ7_9ZZZZ</name>
<reference evidence="2" key="1">
    <citation type="submission" date="2018-05" db="EMBL/GenBank/DDBJ databases">
        <authorList>
            <person name="Lanie J.A."/>
            <person name="Ng W.-L."/>
            <person name="Kazmierczak K.M."/>
            <person name="Andrzejewski T.M."/>
            <person name="Davidsen T.M."/>
            <person name="Wayne K.J."/>
            <person name="Tettelin H."/>
            <person name="Glass J.I."/>
            <person name="Rusch D."/>
            <person name="Podicherti R."/>
            <person name="Tsui H.-C.T."/>
            <person name="Winkler M.E."/>
        </authorList>
    </citation>
    <scope>NUCLEOTIDE SEQUENCE</scope>
</reference>
<accession>A0A381QMJ7</accession>
<dbReference type="Gene3D" id="2.130.10.10">
    <property type="entry name" value="YVTN repeat-like/Quinoprotein amine dehydrogenase"/>
    <property type="match status" value="1"/>
</dbReference>
<dbReference type="InterPro" id="IPR026444">
    <property type="entry name" value="Secre_tail"/>
</dbReference>
<dbReference type="NCBIfam" id="TIGR04183">
    <property type="entry name" value="Por_Secre_tail"/>
    <property type="match status" value="1"/>
</dbReference>
<dbReference type="InterPro" id="IPR015943">
    <property type="entry name" value="WD40/YVTN_repeat-like_dom_sf"/>
</dbReference>
<dbReference type="SUPFAM" id="SSF110296">
    <property type="entry name" value="Oligoxyloglucan reducing end-specific cellobiohydrolase"/>
    <property type="match status" value="1"/>
</dbReference>
<dbReference type="EMBL" id="UINC01001416">
    <property type="protein sequence ID" value="SUZ80164.1"/>
    <property type="molecule type" value="Genomic_DNA"/>
</dbReference>
<organism evidence="2">
    <name type="scientific">marine metagenome</name>
    <dbReference type="NCBI Taxonomy" id="408172"/>
    <lineage>
        <taxon>unclassified sequences</taxon>
        <taxon>metagenomes</taxon>
        <taxon>ecological metagenomes</taxon>
    </lineage>
</organism>
<proteinExistence type="predicted"/>
<dbReference type="AlphaFoldDB" id="A0A381QMJ7"/>
<protein>
    <recommendedName>
        <fullName evidence="1">Secretion system C-terminal sorting domain-containing protein</fullName>
    </recommendedName>
</protein>
<feature type="domain" description="Secretion system C-terminal sorting" evidence="1">
    <location>
        <begin position="939"/>
        <end position="1014"/>
    </location>
</feature>
<gene>
    <name evidence="2" type="ORF">METZ01_LOCUS33018</name>
</gene>